<evidence type="ECO:0000256" key="3">
    <source>
        <dbReference type="ARBA" id="ARBA00023082"/>
    </source>
</evidence>
<evidence type="ECO:0000313" key="7">
    <source>
        <dbReference type="EMBL" id="MBL1408256.1"/>
    </source>
</evidence>
<feature type="domain" description="RNA polymerase sigma-70 region 2" evidence="5">
    <location>
        <begin position="43"/>
        <end position="101"/>
    </location>
</feature>
<dbReference type="Proteomes" id="UP000625283">
    <property type="component" value="Unassembled WGS sequence"/>
</dbReference>
<evidence type="ECO:0000256" key="2">
    <source>
        <dbReference type="ARBA" id="ARBA00023015"/>
    </source>
</evidence>
<name>A0ABS1R0Q3_9SPHI</name>
<feature type="domain" description="RNA polymerase sigma factor 70 region 4 type 2" evidence="6">
    <location>
        <begin position="133"/>
        <end position="182"/>
    </location>
</feature>
<dbReference type="Gene3D" id="1.10.10.10">
    <property type="entry name" value="Winged helix-like DNA-binding domain superfamily/Winged helix DNA-binding domain"/>
    <property type="match status" value="1"/>
</dbReference>
<dbReference type="InterPro" id="IPR036388">
    <property type="entry name" value="WH-like_DNA-bd_sf"/>
</dbReference>
<keyword evidence="4" id="KW-0804">Transcription</keyword>
<proteinExistence type="inferred from homology"/>
<dbReference type="PANTHER" id="PTHR43133:SF46">
    <property type="entry name" value="RNA POLYMERASE SIGMA-70 FACTOR ECF SUBFAMILY"/>
    <property type="match status" value="1"/>
</dbReference>
<dbReference type="RefSeq" id="WP_202102036.1">
    <property type="nucleotide sequence ID" value="NZ_JAERTY010000003.1"/>
</dbReference>
<dbReference type="EMBL" id="JAERTY010000003">
    <property type="protein sequence ID" value="MBL1408256.1"/>
    <property type="molecule type" value="Genomic_DNA"/>
</dbReference>
<gene>
    <name evidence="7" type="ORF">JKG61_05780</name>
</gene>
<evidence type="ECO:0000313" key="8">
    <source>
        <dbReference type="Proteomes" id="UP000625283"/>
    </source>
</evidence>
<dbReference type="InterPro" id="IPR039425">
    <property type="entry name" value="RNA_pol_sigma-70-like"/>
</dbReference>
<accession>A0ABS1R0Q3</accession>
<reference evidence="7 8" key="1">
    <citation type="submission" date="2021-01" db="EMBL/GenBank/DDBJ databases">
        <title>C459-1 draft genome sequence.</title>
        <authorList>
            <person name="Zhang X.-F."/>
        </authorList>
    </citation>
    <scope>NUCLEOTIDE SEQUENCE [LARGE SCALE GENOMIC DNA]</scope>
    <source>
        <strain evidence="8">C459-1</strain>
    </source>
</reference>
<organism evidence="7 8">
    <name type="scientific">Sphingobacterium faecale</name>
    <dbReference type="NCBI Taxonomy" id="2803775"/>
    <lineage>
        <taxon>Bacteria</taxon>
        <taxon>Pseudomonadati</taxon>
        <taxon>Bacteroidota</taxon>
        <taxon>Sphingobacteriia</taxon>
        <taxon>Sphingobacteriales</taxon>
        <taxon>Sphingobacteriaceae</taxon>
        <taxon>Sphingobacterium</taxon>
    </lineage>
</organism>
<evidence type="ECO:0000256" key="1">
    <source>
        <dbReference type="ARBA" id="ARBA00010641"/>
    </source>
</evidence>
<keyword evidence="3" id="KW-0731">Sigma factor</keyword>
<dbReference type="NCBIfam" id="TIGR02985">
    <property type="entry name" value="Sig70_bacteroi1"/>
    <property type="match status" value="1"/>
</dbReference>
<dbReference type="InterPro" id="IPR014327">
    <property type="entry name" value="RNA_pol_sigma70_bacteroid"/>
</dbReference>
<evidence type="ECO:0000259" key="5">
    <source>
        <dbReference type="Pfam" id="PF04542"/>
    </source>
</evidence>
<dbReference type="NCBIfam" id="TIGR02937">
    <property type="entry name" value="sigma70-ECF"/>
    <property type="match status" value="1"/>
</dbReference>
<keyword evidence="8" id="KW-1185">Reference proteome</keyword>
<dbReference type="InterPro" id="IPR013325">
    <property type="entry name" value="RNA_pol_sigma_r2"/>
</dbReference>
<dbReference type="SUPFAM" id="SSF88946">
    <property type="entry name" value="Sigma2 domain of RNA polymerase sigma factors"/>
    <property type="match status" value="1"/>
</dbReference>
<keyword evidence="2" id="KW-0805">Transcription regulation</keyword>
<dbReference type="InterPro" id="IPR007627">
    <property type="entry name" value="RNA_pol_sigma70_r2"/>
</dbReference>
<dbReference type="Gene3D" id="1.10.1740.10">
    <property type="match status" value="1"/>
</dbReference>
<comment type="similarity">
    <text evidence="1">Belongs to the sigma-70 factor family. ECF subfamily.</text>
</comment>
<dbReference type="InterPro" id="IPR013249">
    <property type="entry name" value="RNA_pol_sigma70_r4_t2"/>
</dbReference>
<dbReference type="InterPro" id="IPR013324">
    <property type="entry name" value="RNA_pol_sigma_r3/r4-like"/>
</dbReference>
<dbReference type="SUPFAM" id="SSF88659">
    <property type="entry name" value="Sigma3 and sigma4 domains of RNA polymerase sigma factors"/>
    <property type="match status" value="1"/>
</dbReference>
<evidence type="ECO:0000256" key="4">
    <source>
        <dbReference type="ARBA" id="ARBA00023163"/>
    </source>
</evidence>
<evidence type="ECO:0000259" key="6">
    <source>
        <dbReference type="Pfam" id="PF08281"/>
    </source>
</evidence>
<sequence length="197" mass="23190">MNNEDTPLRTIPSSDGDKKCSESVEESLRVVFNDIFISQEKGLFKLAFHLTKDQHIARDIVHDVFLKLWETRDQFEKIKSMESFLFILTRNKVMDYLRKASADVRLKETIWHSMQQISAEPIHPVEDKEFRSELQQAIDMLPPQRKIIYLMRDEGYNYKEIANELQISHHTVKNQLSAALKSIRKLLKNFQVLLCLL</sequence>
<dbReference type="Pfam" id="PF04542">
    <property type="entry name" value="Sigma70_r2"/>
    <property type="match status" value="1"/>
</dbReference>
<comment type="caution">
    <text evidence="7">The sequence shown here is derived from an EMBL/GenBank/DDBJ whole genome shotgun (WGS) entry which is preliminary data.</text>
</comment>
<dbReference type="Pfam" id="PF08281">
    <property type="entry name" value="Sigma70_r4_2"/>
    <property type="match status" value="1"/>
</dbReference>
<dbReference type="InterPro" id="IPR014284">
    <property type="entry name" value="RNA_pol_sigma-70_dom"/>
</dbReference>
<dbReference type="PANTHER" id="PTHR43133">
    <property type="entry name" value="RNA POLYMERASE ECF-TYPE SIGMA FACTO"/>
    <property type="match status" value="1"/>
</dbReference>
<protein>
    <submittedName>
        <fullName evidence="7">RNA polymerase sigma-70 factor</fullName>
    </submittedName>
</protein>